<accession>A0A6J7X4L2</accession>
<protein>
    <recommendedName>
        <fullName evidence="2">N4-gp56 family major capsid protein</fullName>
    </recommendedName>
</protein>
<dbReference type="NCBIfam" id="TIGR04387">
    <property type="entry name" value="capsid_maj_N4"/>
    <property type="match status" value="1"/>
</dbReference>
<reference evidence="1" key="1">
    <citation type="submission" date="2020-05" db="EMBL/GenBank/DDBJ databases">
        <authorList>
            <person name="Chiriac C."/>
            <person name="Salcher M."/>
            <person name="Ghai R."/>
            <person name="Kavagutti S V."/>
        </authorList>
    </citation>
    <scope>NUCLEOTIDE SEQUENCE</scope>
</reference>
<evidence type="ECO:0008006" key="2">
    <source>
        <dbReference type="Google" id="ProtNLM"/>
    </source>
</evidence>
<gene>
    <name evidence="1" type="ORF">UFOVP361_33</name>
</gene>
<sequence>MAYPGPAGGSITGADLSSITTTGYSSDSTLSPAIQSIWSKEILFQAMPVLRFEQFAVKKTELGVMPGLTINFMRYNNLDVASNGAELVEGVRMDPTALSASQIQITVKEQGKSVAVTELLLNASFDDVMASSSRLLGRHMAQSMDNQARNTLYAAGIPFGGGAAVAPSVVFGRKTNGSTRGSVAPYEYSAAGSASAPGYLSPATIKDAVEVLAGQNIPRLGDTYVCFVHPSQSRSLRDWPEFIEVTKYAAPGNFMLGEIGRLYDVVFIETTQVLKGGTNIVDLAPGTAGYQDPTATSYSAIMIGDNAFGQAIALPVELRDGGVIDFGREHGLAWYAIWGFGVITAESRVLINTKGGAIDANF</sequence>
<organism evidence="1">
    <name type="scientific">uncultured Caudovirales phage</name>
    <dbReference type="NCBI Taxonomy" id="2100421"/>
    <lineage>
        <taxon>Viruses</taxon>
        <taxon>Duplodnaviria</taxon>
        <taxon>Heunggongvirae</taxon>
        <taxon>Uroviricota</taxon>
        <taxon>Caudoviricetes</taxon>
        <taxon>Peduoviridae</taxon>
        <taxon>Maltschvirus</taxon>
        <taxon>Maltschvirus maltsch</taxon>
    </lineage>
</organism>
<dbReference type="Pfam" id="PF25209">
    <property type="entry name" value="Phage_capsid_4"/>
    <property type="match status" value="1"/>
</dbReference>
<name>A0A6J7X4L2_9CAUD</name>
<dbReference type="EMBL" id="LR798301">
    <property type="protein sequence ID" value="CAB5222233.1"/>
    <property type="molecule type" value="Genomic_DNA"/>
</dbReference>
<evidence type="ECO:0000313" key="1">
    <source>
        <dbReference type="EMBL" id="CAB5222233.1"/>
    </source>
</evidence>
<proteinExistence type="predicted"/>